<proteinExistence type="predicted"/>
<dbReference type="PANTHER" id="PTHR36452">
    <property type="entry name" value="CHROMOSOME 12, WHOLE GENOME SHOTGUN SEQUENCE"/>
    <property type="match status" value="1"/>
</dbReference>
<name>A0ABQ5UQ47_9HYPH</name>
<evidence type="ECO:0000313" key="1">
    <source>
        <dbReference type="EMBL" id="GLQ16072.1"/>
    </source>
</evidence>
<reference evidence="1" key="1">
    <citation type="journal article" date="2014" name="Int. J. Syst. Evol. Microbiol.">
        <title>Complete genome of a new Firmicutes species belonging to the dominant human colonic microbiota ('Ruminococcus bicirculans') reveals two chromosomes and a selective capacity to utilize plant glucans.</title>
        <authorList>
            <consortium name="NISC Comparative Sequencing Program"/>
            <person name="Wegmann U."/>
            <person name="Louis P."/>
            <person name="Goesmann A."/>
            <person name="Henrissat B."/>
            <person name="Duncan S.H."/>
            <person name="Flint H.J."/>
        </authorList>
    </citation>
    <scope>NUCLEOTIDE SEQUENCE</scope>
    <source>
        <strain evidence="1">NBRC 107169</strain>
    </source>
</reference>
<dbReference type="InterPro" id="IPR015996">
    <property type="entry name" value="UCP028451"/>
</dbReference>
<gene>
    <name evidence="1" type="ORF">GCM10007879_03210</name>
</gene>
<dbReference type="Proteomes" id="UP001161405">
    <property type="component" value="Unassembled WGS sequence"/>
</dbReference>
<sequence length="223" mass="25187">MIGEEFRAFLRELNENNDRAWFEANKPRFQNEVVRPCLELIGTVDGAVSQLNPPLRAEPKINGSLRRIYRDTRFSKDKTPYHTHVHLIFWTGGHPNKSPATHIVFNADSYGYGAGHWALDKEQLDRMRQQIVSDEGNAVSGAVEAVCQHGVKLDPPALARVPRGYDKDADYADWLRQKALVVKSGNAPYPKALENLDDAANLIVGICEKMSPLNRYLVDHVWV</sequence>
<dbReference type="EMBL" id="BSNI01000001">
    <property type="protein sequence ID" value="GLQ16072.1"/>
    <property type="molecule type" value="Genomic_DNA"/>
</dbReference>
<dbReference type="RefSeq" id="WP_284361386.1">
    <property type="nucleotide sequence ID" value="NZ_BSNI01000001.1"/>
</dbReference>
<organism evidence="1 2">
    <name type="scientific">Maritalea porphyrae</name>
    <dbReference type="NCBI Taxonomy" id="880732"/>
    <lineage>
        <taxon>Bacteria</taxon>
        <taxon>Pseudomonadati</taxon>
        <taxon>Pseudomonadota</taxon>
        <taxon>Alphaproteobacteria</taxon>
        <taxon>Hyphomicrobiales</taxon>
        <taxon>Devosiaceae</taxon>
        <taxon>Maritalea</taxon>
    </lineage>
</organism>
<reference evidence="1" key="2">
    <citation type="submission" date="2023-01" db="EMBL/GenBank/DDBJ databases">
        <title>Draft genome sequence of Maritalea porphyrae strain NBRC 107169.</title>
        <authorList>
            <person name="Sun Q."/>
            <person name="Mori K."/>
        </authorList>
    </citation>
    <scope>NUCLEOTIDE SEQUENCE</scope>
    <source>
        <strain evidence="1">NBRC 107169</strain>
    </source>
</reference>
<dbReference type="Pfam" id="PF09365">
    <property type="entry name" value="DUF2461"/>
    <property type="match status" value="1"/>
</dbReference>
<protein>
    <submittedName>
        <fullName evidence="1">TIGR02453 family protein</fullName>
    </submittedName>
</protein>
<keyword evidence="2" id="KW-1185">Reference proteome</keyword>
<accession>A0ABQ5UQ47</accession>
<evidence type="ECO:0000313" key="2">
    <source>
        <dbReference type="Proteomes" id="UP001161405"/>
    </source>
</evidence>
<dbReference type="PIRSF" id="PIRSF028451">
    <property type="entry name" value="UCP028451"/>
    <property type="match status" value="1"/>
</dbReference>
<comment type="caution">
    <text evidence="1">The sequence shown here is derived from an EMBL/GenBank/DDBJ whole genome shotgun (WGS) entry which is preliminary data.</text>
</comment>
<dbReference type="NCBIfam" id="TIGR02453">
    <property type="entry name" value="TIGR02453 family protein"/>
    <property type="match status" value="1"/>
</dbReference>
<dbReference type="InterPro" id="IPR012808">
    <property type="entry name" value="CHP02453"/>
</dbReference>
<dbReference type="PANTHER" id="PTHR36452:SF1">
    <property type="entry name" value="DUF2461 DOMAIN-CONTAINING PROTEIN"/>
    <property type="match status" value="1"/>
</dbReference>